<name>A0A6N3FN12_9BACT</name>
<sequence>METVALEEMTINEITDIALKVITVLSEKANVEMDLKNQAYYFILSKGLLSDFGRFCNDFTSENTSEKRCSVLMGASKRNSLV</sequence>
<dbReference type="EMBL" id="CACRUT010000021">
    <property type="protein sequence ID" value="VYU52933.1"/>
    <property type="molecule type" value="Genomic_DNA"/>
</dbReference>
<proteinExistence type="predicted"/>
<protein>
    <submittedName>
        <fullName evidence="1">Uncharacterized protein</fullName>
    </submittedName>
</protein>
<accession>A0A6N3FN12</accession>
<reference evidence="1" key="1">
    <citation type="submission" date="2019-11" db="EMBL/GenBank/DDBJ databases">
        <authorList>
            <person name="Feng L."/>
        </authorList>
    </citation>
    <scope>NUCLEOTIDE SEQUENCE</scope>
    <source>
        <strain evidence="1">PclaraLFYP37</strain>
    </source>
</reference>
<gene>
    <name evidence="1" type="ORF">PCLFYP37_03249</name>
</gene>
<organism evidence="1">
    <name type="scientific">Paraprevotella clara</name>
    <dbReference type="NCBI Taxonomy" id="454154"/>
    <lineage>
        <taxon>Bacteria</taxon>
        <taxon>Pseudomonadati</taxon>
        <taxon>Bacteroidota</taxon>
        <taxon>Bacteroidia</taxon>
        <taxon>Bacteroidales</taxon>
        <taxon>Prevotellaceae</taxon>
        <taxon>Paraprevotella</taxon>
    </lineage>
</organism>
<dbReference type="AlphaFoldDB" id="A0A6N3FN12"/>
<dbReference type="RefSeq" id="WP_412442453.1">
    <property type="nucleotide sequence ID" value="NZ_CACRUT010000021.1"/>
</dbReference>
<evidence type="ECO:0000313" key="1">
    <source>
        <dbReference type="EMBL" id="VYU52933.1"/>
    </source>
</evidence>